<dbReference type="Pfam" id="PF00296">
    <property type="entry name" value="Bac_luciferase"/>
    <property type="match status" value="1"/>
</dbReference>
<dbReference type="RefSeq" id="WP_416345976.1">
    <property type="nucleotide sequence ID" value="NZ_JALQCY010000009.1"/>
</dbReference>
<keyword evidence="3" id="KW-1185">Reference proteome</keyword>
<dbReference type="PANTHER" id="PTHR43244:SF2">
    <property type="entry name" value="CONSERVED HYPOTHETICAL ALANINE AND PROLINE-RICH PROTEIN"/>
    <property type="match status" value="1"/>
</dbReference>
<dbReference type="EMBL" id="JALQCY010000009">
    <property type="protein sequence ID" value="MCK9796120.1"/>
    <property type="molecule type" value="Genomic_DNA"/>
</dbReference>
<dbReference type="CDD" id="cd01097">
    <property type="entry name" value="Tetrahydromethanopterin_reductase"/>
    <property type="match status" value="1"/>
</dbReference>
<feature type="domain" description="Luciferase-like" evidence="1">
    <location>
        <begin position="25"/>
        <end position="251"/>
    </location>
</feature>
<evidence type="ECO:0000259" key="1">
    <source>
        <dbReference type="Pfam" id="PF00296"/>
    </source>
</evidence>
<evidence type="ECO:0000313" key="3">
    <source>
        <dbReference type="Proteomes" id="UP001651050"/>
    </source>
</evidence>
<accession>A0ABT0J9E9</accession>
<protein>
    <submittedName>
        <fullName evidence="2">LLM class flavin-dependent oxidoreductase</fullName>
    </submittedName>
</protein>
<dbReference type="InterPro" id="IPR050564">
    <property type="entry name" value="F420-G6PD/mer"/>
</dbReference>
<evidence type="ECO:0000313" key="2">
    <source>
        <dbReference type="EMBL" id="MCK9796120.1"/>
    </source>
</evidence>
<comment type="caution">
    <text evidence="2">The sequence shown here is derived from an EMBL/GenBank/DDBJ whole genome shotgun (WGS) entry which is preliminary data.</text>
</comment>
<dbReference type="Gene3D" id="3.20.20.30">
    <property type="entry name" value="Luciferase-like domain"/>
    <property type="match status" value="1"/>
</dbReference>
<dbReference type="InterPro" id="IPR036661">
    <property type="entry name" value="Luciferase-like_sf"/>
</dbReference>
<name>A0ABT0J9E9_9MICO</name>
<dbReference type="PANTHER" id="PTHR43244">
    <property type="match status" value="1"/>
</dbReference>
<organism evidence="2 3">
    <name type="scientific">Isoptericola peretonis</name>
    <dbReference type="NCBI Taxonomy" id="2918523"/>
    <lineage>
        <taxon>Bacteria</taxon>
        <taxon>Bacillati</taxon>
        <taxon>Actinomycetota</taxon>
        <taxon>Actinomycetes</taxon>
        <taxon>Micrococcales</taxon>
        <taxon>Promicromonosporaceae</taxon>
        <taxon>Isoptericola</taxon>
    </lineage>
</organism>
<sequence length="303" mass="31248">MTVTPAPLPDARPAVRLGVAFVPTTPPESLRSLAIAVEAAGLDDLWVWEDCFKQSGVASAAAALAWTERIHVGIGLMPAPLRSTALTAMEVATLGRMFPGRFVPAVGHGVQEWMGQAGVRVDSPLALLREHTEALRRLLAGDEVTTSGRYVTLDRVRLDWPAPDVPLVLGGVGPRSVALAGELGDGLVLANGRTTDEVRAAADAATDAALAAGRPVPDVYATLIAATGPGAQDRLDAELPLWGAQPGRGIGAAGDARTLADGVLRLAAAGASAVAVQPTVDEPDLAGFVELLGREVRPLLDQA</sequence>
<gene>
    <name evidence="2" type="ORF">M1843_20450</name>
</gene>
<reference evidence="2 3" key="1">
    <citation type="submission" date="2022-02" db="EMBL/GenBank/DDBJ databases">
        <title>The car tank lid bacteriome: a reservoir of bacteria with potential in bioremediation of fuel.</title>
        <authorList>
            <person name="Vidal-Verdu A."/>
            <person name="Gomez-Martinez D."/>
            <person name="Latorre-Perez A."/>
            <person name="Pereto J."/>
            <person name="Porcar M."/>
        </authorList>
    </citation>
    <scope>NUCLEOTIDE SEQUENCE [LARGE SCALE GENOMIC DNA]</scope>
    <source>
        <strain evidence="2 3">4D.3</strain>
    </source>
</reference>
<proteinExistence type="predicted"/>
<dbReference type="SUPFAM" id="SSF51679">
    <property type="entry name" value="Bacterial luciferase-like"/>
    <property type="match status" value="1"/>
</dbReference>
<dbReference type="Proteomes" id="UP001651050">
    <property type="component" value="Unassembled WGS sequence"/>
</dbReference>
<dbReference type="InterPro" id="IPR011251">
    <property type="entry name" value="Luciferase-like_dom"/>
</dbReference>